<evidence type="ECO:0000313" key="2">
    <source>
        <dbReference type="Proteomes" id="UP000034067"/>
    </source>
</evidence>
<gene>
    <name evidence="1" type="ORF">UX48_C0039G0007</name>
</gene>
<reference evidence="1 2" key="1">
    <citation type="journal article" date="2015" name="Nature">
        <title>rRNA introns, odd ribosomes, and small enigmatic genomes across a large radiation of phyla.</title>
        <authorList>
            <person name="Brown C.T."/>
            <person name="Hug L.A."/>
            <person name="Thomas B.C."/>
            <person name="Sharon I."/>
            <person name="Castelle C.J."/>
            <person name="Singh A."/>
            <person name="Wilkins M.J."/>
            <person name="Williams K.H."/>
            <person name="Banfield J.F."/>
        </authorList>
    </citation>
    <scope>NUCLEOTIDE SEQUENCE [LARGE SCALE GENOMIC DNA]</scope>
</reference>
<protein>
    <submittedName>
        <fullName evidence="1">tRNA-specific 2-thiouridylase MnmA</fullName>
    </submittedName>
</protein>
<dbReference type="EMBL" id="LCMJ01000039">
    <property type="protein sequence ID" value="KKU34401.1"/>
    <property type="molecule type" value="Genomic_DNA"/>
</dbReference>
<proteinExistence type="predicted"/>
<dbReference type="Proteomes" id="UP000034067">
    <property type="component" value="Unassembled WGS sequence"/>
</dbReference>
<evidence type="ECO:0000313" key="1">
    <source>
        <dbReference type="EMBL" id="KKU34401.1"/>
    </source>
</evidence>
<organism evidence="1 2">
    <name type="scientific">Candidatus Azambacteria bacterium GW2011_GWB1_46_27</name>
    <dbReference type="NCBI Taxonomy" id="1618617"/>
    <lineage>
        <taxon>Bacteria</taxon>
        <taxon>Candidatus Azamiibacteriota</taxon>
    </lineage>
</organism>
<sequence>MSGGVDSSVAALLLKQKGYDVVGVFMKNWSQNLAGGECAWARDQEDARKVAAKIGIPIYTFDFEEEYKKRVVDYMLKEYAAGKTPNPDVMCNKEIKFGLFLEKALSLGADFVATGHYK</sequence>
<dbReference type="AlphaFoldDB" id="A0A0G1PNQ5"/>
<dbReference type="InterPro" id="IPR014729">
    <property type="entry name" value="Rossmann-like_a/b/a_fold"/>
</dbReference>
<dbReference type="GO" id="GO:0002143">
    <property type="term" value="P:tRNA wobble position uridine thiolation"/>
    <property type="evidence" value="ECO:0007669"/>
    <property type="project" value="TreeGrafter"/>
</dbReference>
<dbReference type="PATRIC" id="fig|1618617.3.peg.520"/>
<name>A0A0G1PNQ5_9BACT</name>
<dbReference type="PANTHER" id="PTHR11933:SF5">
    <property type="entry name" value="MITOCHONDRIAL TRNA-SPECIFIC 2-THIOURIDYLASE 1"/>
    <property type="match status" value="1"/>
</dbReference>
<comment type="caution">
    <text evidence="1">The sequence shown here is derived from an EMBL/GenBank/DDBJ whole genome shotgun (WGS) entry which is preliminary data.</text>
</comment>
<accession>A0A0G1PNQ5</accession>
<dbReference type="Pfam" id="PF03054">
    <property type="entry name" value="tRNA_Me_trans"/>
    <property type="match status" value="1"/>
</dbReference>
<dbReference type="SUPFAM" id="SSF52402">
    <property type="entry name" value="Adenine nucleotide alpha hydrolases-like"/>
    <property type="match status" value="1"/>
</dbReference>
<dbReference type="Gene3D" id="3.40.50.620">
    <property type="entry name" value="HUPs"/>
    <property type="match status" value="1"/>
</dbReference>
<dbReference type="PANTHER" id="PTHR11933">
    <property type="entry name" value="TRNA 5-METHYLAMINOMETHYL-2-THIOURIDYLATE -METHYLTRANSFERASE"/>
    <property type="match status" value="1"/>
</dbReference>